<dbReference type="CDD" id="cd03794">
    <property type="entry name" value="GT4_WbuB-like"/>
    <property type="match status" value="1"/>
</dbReference>
<evidence type="ECO:0000313" key="3">
    <source>
        <dbReference type="Proteomes" id="UP000194151"/>
    </source>
</evidence>
<sequence length="415" mass="45360">MKIVLYGINFAPELTGTGKYTGEMAAWLAARGHDVTAITAPPYYPQWKVQPGYRAGRYATQEWQGVKVMRAPLWVPPKPGGVKRLLHLATFALSSLPLLLACGARRPDVILVVEPPLFCAPAAAAMARLCGARAWLHIQDYEVDAAFELGLLKGRALKRMVAGMERWLMRRFDRVSTISTRMLALARRKGVDESRLVLFPNWIDVAAARDGRDAFDYRGLLGIGHDDIVAVYSGNMGGKQGLETLADLARILRRRPDIHFIFCGEGHQREDLQRRCADLANVHFLPLQPAERLPALLATADMHLLPQRAGAADLVMPSKLTGMLASGRPVICGTAAGTELAHVVSLCGIIVQPENAPAMARAVLRLAASPTRRDALGRAALEYARTQLHTDTVLEKLEQQLQALVAPNAAALKTR</sequence>
<dbReference type="InterPro" id="IPR028098">
    <property type="entry name" value="Glyco_trans_4-like_N"/>
</dbReference>
<dbReference type="Pfam" id="PF13692">
    <property type="entry name" value="Glyco_trans_1_4"/>
    <property type="match status" value="1"/>
</dbReference>
<dbReference type="STRING" id="1416806.CAL12_07955"/>
<protein>
    <submittedName>
        <fullName evidence="2">Colanic acid biosynthesis glycosyltransferase WcaI</fullName>
    </submittedName>
</protein>
<dbReference type="SUPFAM" id="SSF53756">
    <property type="entry name" value="UDP-Glycosyltransferase/glycogen phosphorylase"/>
    <property type="match status" value="1"/>
</dbReference>
<dbReference type="InterPro" id="IPR050194">
    <property type="entry name" value="Glycosyltransferase_grp1"/>
</dbReference>
<dbReference type="PANTHER" id="PTHR45947">
    <property type="entry name" value="SULFOQUINOVOSYL TRANSFERASE SQD2"/>
    <property type="match status" value="1"/>
</dbReference>
<evidence type="ECO:0000313" key="2">
    <source>
        <dbReference type="EMBL" id="ARP80778.1"/>
    </source>
</evidence>
<dbReference type="OrthoDB" id="9787293at2"/>
<evidence type="ECO:0000259" key="1">
    <source>
        <dbReference type="Pfam" id="PF13579"/>
    </source>
</evidence>
<accession>A0A1W6YID0</accession>
<dbReference type="PANTHER" id="PTHR45947:SF3">
    <property type="entry name" value="SULFOQUINOVOSYL TRANSFERASE SQD2"/>
    <property type="match status" value="1"/>
</dbReference>
<dbReference type="Gene3D" id="3.40.50.2000">
    <property type="entry name" value="Glycogen Phosphorylase B"/>
    <property type="match status" value="2"/>
</dbReference>
<dbReference type="NCBIfam" id="NF007640">
    <property type="entry name" value="PRK10307.1"/>
    <property type="match status" value="1"/>
</dbReference>
<dbReference type="EMBL" id="CP021108">
    <property type="protein sequence ID" value="ARP80778.1"/>
    <property type="molecule type" value="Genomic_DNA"/>
</dbReference>
<keyword evidence="3" id="KW-1185">Reference proteome</keyword>
<dbReference type="AlphaFoldDB" id="A0A1W6YID0"/>
<reference evidence="2 3" key="1">
    <citation type="submission" date="2017-05" db="EMBL/GenBank/DDBJ databases">
        <title>Complete and WGS of Bordetella genogroups.</title>
        <authorList>
            <person name="Spilker T."/>
            <person name="LiPuma J."/>
        </authorList>
    </citation>
    <scope>NUCLEOTIDE SEQUENCE [LARGE SCALE GENOMIC DNA]</scope>
    <source>
        <strain evidence="2 3">AU19157</strain>
    </source>
</reference>
<gene>
    <name evidence="2" type="ORF">CAL12_07955</name>
</gene>
<organism evidence="2 3">
    <name type="scientific">Bordetella genomosp. 8</name>
    <dbReference type="NCBI Taxonomy" id="1416806"/>
    <lineage>
        <taxon>Bacteria</taxon>
        <taxon>Pseudomonadati</taxon>
        <taxon>Pseudomonadota</taxon>
        <taxon>Betaproteobacteria</taxon>
        <taxon>Burkholderiales</taxon>
        <taxon>Alcaligenaceae</taxon>
        <taxon>Bordetella</taxon>
    </lineage>
</organism>
<proteinExistence type="predicted"/>
<keyword evidence="2" id="KW-0808">Transferase</keyword>
<dbReference type="RefSeq" id="WP_086063999.1">
    <property type="nucleotide sequence ID" value="NZ_CP021108.1"/>
</dbReference>
<name>A0A1W6YID0_9BORD</name>
<dbReference type="Proteomes" id="UP000194151">
    <property type="component" value="Chromosome"/>
</dbReference>
<feature type="domain" description="Glycosyltransferase subfamily 4-like N-terminal" evidence="1">
    <location>
        <begin position="15"/>
        <end position="202"/>
    </location>
</feature>
<dbReference type="Pfam" id="PF13579">
    <property type="entry name" value="Glyco_trans_4_4"/>
    <property type="match status" value="1"/>
</dbReference>
<dbReference type="KEGG" id="bgv:CAL12_07955"/>
<dbReference type="GO" id="GO:0016758">
    <property type="term" value="F:hexosyltransferase activity"/>
    <property type="evidence" value="ECO:0007669"/>
    <property type="project" value="TreeGrafter"/>
</dbReference>